<keyword evidence="4" id="KW-1185">Reference proteome</keyword>
<dbReference type="SUPFAM" id="SSF53822">
    <property type="entry name" value="Periplasmic binding protein-like I"/>
    <property type="match status" value="1"/>
</dbReference>
<keyword evidence="3" id="KW-0813">Transport</keyword>
<gene>
    <name evidence="3" type="ORF">SAMN02745823_02989</name>
</gene>
<dbReference type="Proteomes" id="UP000183995">
    <property type="component" value="Unassembled WGS sequence"/>
</dbReference>
<evidence type="ECO:0000313" key="4">
    <source>
        <dbReference type="Proteomes" id="UP000183995"/>
    </source>
</evidence>
<evidence type="ECO:0000256" key="1">
    <source>
        <dbReference type="SAM" id="MobiDB-lite"/>
    </source>
</evidence>
<feature type="chain" id="PRO_5038335240" evidence="2">
    <location>
        <begin position="24"/>
        <end position="400"/>
    </location>
</feature>
<keyword evidence="3" id="KW-0762">Sugar transport</keyword>
<dbReference type="OrthoDB" id="1841723at2"/>
<dbReference type="PROSITE" id="PS51257">
    <property type="entry name" value="PROKAR_LIPOPROTEIN"/>
    <property type="match status" value="1"/>
</dbReference>
<dbReference type="EMBL" id="FQXV01000011">
    <property type="protein sequence ID" value="SHI16922.1"/>
    <property type="molecule type" value="Genomic_DNA"/>
</dbReference>
<accession>A0A1M5YY04</accession>
<proteinExistence type="predicted"/>
<sequence length="400" mass="42673">MKTARKILSAIFAVLMIAALLVACSTTSGSPASSVSPSASEASPSADAASPSAGAEDTIGYLTDRFDHSSRAPFRIAYLCNDISWAWNAAISDALEKLGKVLNYEYTPYSASGDHDAYINEITTLADQGVQGFIVGIDDTLGGRVFEVCSELKVAFIAESTPFHDDSGKNIWLSVQQDQYNNGATATQWLIDNYKNYWKEPVDPAALGLVVLNYSIVSGINEREPGAKDTFLKAFPGAKDNYFLGDLVSMGSAGFSMQGGSDMTSSIVSAHPEIKKWFVVGLVDDWSQGAARAAETLGKTDDILISSVQADAFMNEMKTGNTDSCYVAACAVSSSEFAVDLACGVVALLEGRATAQTLWPEWQLDGYATIKVRGIMITKATYQDFADKHTIEALVAAAKG</sequence>
<protein>
    <submittedName>
        <fullName evidence="3">ABC-type sugar transport system, substrate-binding protein, contains N-terminal xre family HTH domain</fullName>
    </submittedName>
</protein>
<dbReference type="AlphaFoldDB" id="A0A1M5YY04"/>
<keyword evidence="2" id="KW-0732">Signal</keyword>
<dbReference type="Gene3D" id="3.40.50.2300">
    <property type="match status" value="2"/>
</dbReference>
<dbReference type="STRING" id="1123282.SAMN02745823_02989"/>
<evidence type="ECO:0000313" key="3">
    <source>
        <dbReference type="EMBL" id="SHI16922.1"/>
    </source>
</evidence>
<evidence type="ECO:0000256" key="2">
    <source>
        <dbReference type="SAM" id="SignalP"/>
    </source>
</evidence>
<name>A0A1M5YY04_9FIRM</name>
<organism evidence="3 4">
    <name type="scientific">Sporobacter termitidis DSM 10068</name>
    <dbReference type="NCBI Taxonomy" id="1123282"/>
    <lineage>
        <taxon>Bacteria</taxon>
        <taxon>Bacillati</taxon>
        <taxon>Bacillota</taxon>
        <taxon>Clostridia</taxon>
        <taxon>Eubacteriales</taxon>
        <taxon>Oscillospiraceae</taxon>
        <taxon>Sporobacter</taxon>
    </lineage>
</organism>
<dbReference type="InterPro" id="IPR028082">
    <property type="entry name" value="Peripla_BP_I"/>
</dbReference>
<reference evidence="3 4" key="1">
    <citation type="submission" date="2016-11" db="EMBL/GenBank/DDBJ databases">
        <authorList>
            <person name="Jaros S."/>
            <person name="Januszkiewicz K."/>
            <person name="Wedrychowicz H."/>
        </authorList>
    </citation>
    <scope>NUCLEOTIDE SEQUENCE [LARGE SCALE GENOMIC DNA]</scope>
    <source>
        <strain evidence="3 4">DSM 10068</strain>
    </source>
</reference>
<feature type="region of interest" description="Disordered" evidence="1">
    <location>
        <begin position="33"/>
        <end position="53"/>
    </location>
</feature>
<feature type="signal peptide" evidence="2">
    <location>
        <begin position="1"/>
        <end position="23"/>
    </location>
</feature>
<dbReference type="RefSeq" id="WP_073080609.1">
    <property type="nucleotide sequence ID" value="NZ_FQXV01000011.1"/>
</dbReference>